<protein>
    <submittedName>
        <fullName evidence="2">Uncharacterized protein</fullName>
    </submittedName>
</protein>
<keyword evidence="3" id="KW-1185">Reference proteome</keyword>
<dbReference type="InParanoid" id="A0A7C8IXZ1"/>
<dbReference type="Proteomes" id="UP000481858">
    <property type="component" value="Unassembled WGS sequence"/>
</dbReference>
<feature type="region of interest" description="Disordered" evidence="1">
    <location>
        <begin position="35"/>
        <end position="76"/>
    </location>
</feature>
<dbReference type="AlphaFoldDB" id="A0A7C8IXZ1"/>
<dbReference type="OrthoDB" id="5221152at2759"/>
<evidence type="ECO:0000256" key="1">
    <source>
        <dbReference type="SAM" id="MobiDB-lite"/>
    </source>
</evidence>
<comment type="caution">
    <text evidence="2">The sequence shown here is derived from an EMBL/GenBank/DDBJ whole genome shotgun (WGS) entry which is preliminary data.</text>
</comment>
<organism evidence="2 3">
    <name type="scientific">Xylaria multiplex</name>
    <dbReference type="NCBI Taxonomy" id="323545"/>
    <lineage>
        <taxon>Eukaryota</taxon>
        <taxon>Fungi</taxon>
        <taxon>Dikarya</taxon>
        <taxon>Ascomycota</taxon>
        <taxon>Pezizomycotina</taxon>
        <taxon>Sordariomycetes</taxon>
        <taxon>Xylariomycetidae</taxon>
        <taxon>Xylariales</taxon>
        <taxon>Xylariaceae</taxon>
        <taxon>Xylaria</taxon>
    </lineage>
</organism>
<sequence>MPSAKIEDVLASKPVTFNIKTSGGSWKCQIHSNRAAYERTRSSSTSAPTPGIARTDSGLSTSSTSSAGSSGSTTPI</sequence>
<proteinExistence type="predicted"/>
<gene>
    <name evidence="2" type="ORF">GQX73_g135</name>
</gene>
<accession>A0A7C8IXZ1</accession>
<dbReference type="EMBL" id="WUBL01000001">
    <property type="protein sequence ID" value="KAF2973338.1"/>
    <property type="molecule type" value="Genomic_DNA"/>
</dbReference>
<name>A0A7C8IXZ1_9PEZI</name>
<evidence type="ECO:0000313" key="2">
    <source>
        <dbReference type="EMBL" id="KAF2973338.1"/>
    </source>
</evidence>
<evidence type="ECO:0000313" key="3">
    <source>
        <dbReference type="Proteomes" id="UP000481858"/>
    </source>
</evidence>
<reference evidence="2 3" key="1">
    <citation type="submission" date="2019-12" db="EMBL/GenBank/DDBJ databases">
        <title>Draft genome sequence of the ascomycete Xylaria multiplex DSM 110363.</title>
        <authorList>
            <person name="Buettner E."/>
            <person name="Kellner H."/>
        </authorList>
    </citation>
    <scope>NUCLEOTIDE SEQUENCE [LARGE SCALE GENOMIC DNA]</scope>
    <source>
        <strain evidence="2 3">DSM 110363</strain>
    </source>
</reference>
<feature type="compositionally biased region" description="Low complexity" evidence="1">
    <location>
        <begin position="55"/>
        <end position="76"/>
    </location>
</feature>